<evidence type="ECO:0000313" key="8">
    <source>
        <dbReference type="EMBL" id="KIW33885.1"/>
    </source>
</evidence>
<feature type="transmembrane region" description="Helical" evidence="6">
    <location>
        <begin position="44"/>
        <end position="72"/>
    </location>
</feature>
<dbReference type="OrthoDB" id="2587356at2759"/>
<dbReference type="CDD" id="cd06179">
    <property type="entry name" value="MFS_TRI12_like"/>
    <property type="match status" value="1"/>
</dbReference>
<dbReference type="GO" id="GO:0005886">
    <property type="term" value="C:plasma membrane"/>
    <property type="evidence" value="ECO:0007669"/>
    <property type="project" value="TreeGrafter"/>
</dbReference>
<protein>
    <recommendedName>
        <fullName evidence="7">Major facilitator superfamily (MFS) profile domain-containing protein</fullName>
    </recommendedName>
</protein>
<accession>A0A0D2CVJ5</accession>
<keyword evidence="4 6" id="KW-1133">Transmembrane helix</keyword>
<dbReference type="Pfam" id="PF06609">
    <property type="entry name" value="TRI12"/>
    <property type="match status" value="1"/>
</dbReference>
<comment type="subcellular location">
    <subcellularLocation>
        <location evidence="1">Membrane</location>
        <topology evidence="1">Multi-pass membrane protein</topology>
    </subcellularLocation>
</comment>
<feature type="transmembrane region" description="Helical" evidence="6">
    <location>
        <begin position="276"/>
        <end position="295"/>
    </location>
</feature>
<evidence type="ECO:0000259" key="7">
    <source>
        <dbReference type="PROSITE" id="PS50850"/>
    </source>
</evidence>
<dbReference type="GeneID" id="27339894"/>
<dbReference type="SUPFAM" id="SSF103473">
    <property type="entry name" value="MFS general substrate transporter"/>
    <property type="match status" value="1"/>
</dbReference>
<dbReference type="HOGENOM" id="CLU_000960_25_2_1"/>
<dbReference type="PANTHER" id="PTHR23501">
    <property type="entry name" value="MAJOR FACILITATOR SUPERFAMILY"/>
    <property type="match status" value="1"/>
</dbReference>
<keyword evidence="9" id="KW-1185">Reference proteome</keyword>
<dbReference type="PROSITE" id="PS50850">
    <property type="entry name" value="MFS"/>
    <property type="match status" value="1"/>
</dbReference>
<dbReference type="InterPro" id="IPR053791">
    <property type="entry name" value="MFS_Tri12-like"/>
</dbReference>
<feature type="transmembrane region" description="Helical" evidence="6">
    <location>
        <begin position="396"/>
        <end position="420"/>
    </location>
</feature>
<dbReference type="InterPro" id="IPR010573">
    <property type="entry name" value="MFS_Str1/Tri12-like"/>
</dbReference>
<feature type="transmembrane region" description="Helical" evidence="6">
    <location>
        <begin position="84"/>
        <end position="102"/>
    </location>
</feature>
<dbReference type="Gene3D" id="1.20.1250.20">
    <property type="entry name" value="MFS general substrate transporter like domains"/>
    <property type="match status" value="2"/>
</dbReference>
<keyword evidence="2" id="KW-0813">Transport</keyword>
<dbReference type="EMBL" id="KN847040">
    <property type="protein sequence ID" value="KIW33885.1"/>
    <property type="molecule type" value="Genomic_DNA"/>
</dbReference>
<feature type="transmembrane region" description="Helical" evidence="6">
    <location>
        <begin position="346"/>
        <end position="364"/>
    </location>
</feature>
<evidence type="ECO:0000256" key="1">
    <source>
        <dbReference type="ARBA" id="ARBA00004141"/>
    </source>
</evidence>
<evidence type="ECO:0000256" key="5">
    <source>
        <dbReference type="ARBA" id="ARBA00023136"/>
    </source>
</evidence>
<sequence length="540" mass="57240">MDHSKELDVAGVHLERLGDKKQEDGGTNEHAREIHEFENRQIDFATIMAVVSLAFSYEAHLLSFVLPVTILLTINADIGPSTSINWVATASSLSIAVIQTVAGSCSDIFGRRNFTILGNLLGLVGCITASRANTVAVVIGGMVLQGIGAGPQQLAYAGANEIVPKKNRGETAAFLSLAALPGSAFGSAIAYALVARLNWRWAYYVGAIANGVALILTIAFYWPPSFFTLHPDVTSQLQQLKKLDWIGLLLFAGGLTSFLLGVQFGGNPYKWTSATVLAPLIIGAVAVFILFPLDFPQISPCCALRKCSRMFEGSRFPFLISLQVLWPQEIHSLFTTKPQTIGWYSLAYNCSATLGAIVSGVLFARIKHIRWQFFTIAVLQCSFTASAASITQHTPARAIVLIAMGAFCVGASQVLATLIVQFGAEDHQIGVATGLSGTFRATGGSIAIAIYSTIIRSYLTGHLGKNVSNAALAAGLPVSSLPSFLKALLAQSATALKTVKGVTPTIVAAAGDGTKPTYAHAYRTVFLASIAFGGELLLVL</sequence>
<dbReference type="AlphaFoldDB" id="A0A0D2CVJ5"/>
<dbReference type="STRING" id="569365.A0A0D2CVJ5"/>
<feature type="transmembrane region" description="Helical" evidence="6">
    <location>
        <begin position="201"/>
        <end position="222"/>
    </location>
</feature>
<feature type="transmembrane region" description="Helical" evidence="6">
    <location>
        <begin position="243"/>
        <end position="264"/>
    </location>
</feature>
<dbReference type="InterPro" id="IPR020846">
    <property type="entry name" value="MFS_dom"/>
</dbReference>
<evidence type="ECO:0000313" key="9">
    <source>
        <dbReference type="Proteomes" id="UP000054466"/>
    </source>
</evidence>
<dbReference type="Proteomes" id="UP000054466">
    <property type="component" value="Unassembled WGS sequence"/>
</dbReference>
<name>A0A0D2CVJ5_9EURO</name>
<evidence type="ECO:0000256" key="2">
    <source>
        <dbReference type="ARBA" id="ARBA00022448"/>
    </source>
</evidence>
<evidence type="ECO:0000256" key="3">
    <source>
        <dbReference type="ARBA" id="ARBA00022692"/>
    </source>
</evidence>
<evidence type="ECO:0000256" key="4">
    <source>
        <dbReference type="ARBA" id="ARBA00022989"/>
    </source>
</evidence>
<feature type="domain" description="Major facilitator superfamily (MFS) profile" evidence="7">
    <location>
        <begin position="44"/>
        <end position="540"/>
    </location>
</feature>
<dbReference type="PANTHER" id="PTHR23501:SF109">
    <property type="entry name" value="MAJOR FACILITATOR SUPERFAMILY (MFS) PROFILE DOMAIN-CONTAINING PROTEIN-RELATED"/>
    <property type="match status" value="1"/>
</dbReference>
<gene>
    <name evidence="8" type="ORF">PV07_00700</name>
</gene>
<proteinExistence type="predicted"/>
<dbReference type="InterPro" id="IPR036259">
    <property type="entry name" value="MFS_trans_sf"/>
</dbReference>
<dbReference type="RefSeq" id="XP_016254101.1">
    <property type="nucleotide sequence ID" value="XM_016387173.1"/>
</dbReference>
<evidence type="ECO:0000256" key="6">
    <source>
        <dbReference type="SAM" id="Phobius"/>
    </source>
</evidence>
<keyword evidence="3 6" id="KW-0812">Transmembrane</keyword>
<organism evidence="8 9">
    <name type="scientific">Cladophialophora immunda</name>
    <dbReference type="NCBI Taxonomy" id="569365"/>
    <lineage>
        <taxon>Eukaryota</taxon>
        <taxon>Fungi</taxon>
        <taxon>Dikarya</taxon>
        <taxon>Ascomycota</taxon>
        <taxon>Pezizomycotina</taxon>
        <taxon>Eurotiomycetes</taxon>
        <taxon>Chaetothyriomycetidae</taxon>
        <taxon>Chaetothyriales</taxon>
        <taxon>Herpotrichiellaceae</taxon>
        <taxon>Cladophialophora</taxon>
    </lineage>
</organism>
<feature type="transmembrane region" description="Helical" evidence="6">
    <location>
        <begin position="172"/>
        <end position="195"/>
    </location>
</feature>
<reference evidence="8 9" key="1">
    <citation type="submission" date="2015-01" db="EMBL/GenBank/DDBJ databases">
        <title>The Genome Sequence of Cladophialophora immunda CBS83496.</title>
        <authorList>
            <consortium name="The Broad Institute Genomics Platform"/>
            <person name="Cuomo C."/>
            <person name="de Hoog S."/>
            <person name="Gorbushina A."/>
            <person name="Stielow B."/>
            <person name="Teixiera M."/>
            <person name="Abouelleil A."/>
            <person name="Chapman S.B."/>
            <person name="Priest M."/>
            <person name="Young S.K."/>
            <person name="Wortman J."/>
            <person name="Nusbaum C."/>
            <person name="Birren B."/>
        </authorList>
    </citation>
    <scope>NUCLEOTIDE SEQUENCE [LARGE SCALE GENOMIC DNA]</scope>
    <source>
        <strain evidence="8 9">CBS 83496</strain>
    </source>
</reference>
<keyword evidence="5 6" id="KW-0472">Membrane</keyword>
<dbReference type="GO" id="GO:0022857">
    <property type="term" value="F:transmembrane transporter activity"/>
    <property type="evidence" value="ECO:0007669"/>
    <property type="project" value="InterPro"/>
</dbReference>
<dbReference type="VEuPathDB" id="FungiDB:PV07_00700"/>